<dbReference type="Proteomes" id="UP001189429">
    <property type="component" value="Unassembled WGS sequence"/>
</dbReference>
<feature type="compositionally biased region" description="Low complexity" evidence="1">
    <location>
        <begin position="50"/>
        <end position="69"/>
    </location>
</feature>
<comment type="caution">
    <text evidence="2">The sequence shown here is derived from an EMBL/GenBank/DDBJ whole genome shotgun (WGS) entry which is preliminary data.</text>
</comment>
<feature type="region of interest" description="Disordered" evidence="1">
    <location>
        <begin position="23"/>
        <end position="105"/>
    </location>
</feature>
<proteinExistence type="predicted"/>
<organism evidence="2 3">
    <name type="scientific">Prorocentrum cordatum</name>
    <dbReference type="NCBI Taxonomy" id="2364126"/>
    <lineage>
        <taxon>Eukaryota</taxon>
        <taxon>Sar</taxon>
        <taxon>Alveolata</taxon>
        <taxon>Dinophyceae</taxon>
        <taxon>Prorocentrales</taxon>
        <taxon>Prorocentraceae</taxon>
        <taxon>Prorocentrum</taxon>
    </lineage>
</organism>
<accession>A0ABN9R5L0</accession>
<reference evidence="2" key="1">
    <citation type="submission" date="2023-10" db="EMBL/GenBank/DDBJ databases">
        <authorList>
            <person name="Chen Y."/>
            <person name="Shah S."/>
            <person name="Dougan E. K."/>
            <person name="Thang M."/>
            <person name="Chan C."/>
        </authorList>
    </citation>
    <scope>NUCLEOTIDE SEQUENCE [LARGE SCALE GENOMIC DNA]</scope>
</reference>
<dbReference type="EMBL" id="CAUYUJ010005557">
    <property type="protein sequence ID" value="CAK0814092.1"/>
    <property type="molecule type" value="Genomic_DNA"/>
</dbReference>
<gene>
    <name evidence="2" type="ORF">PCOR1329_LOCUS17787</name>
</gene>
<evidence type="ECO:0000313" key="2">
    <source>
        <dbReference type="EMBL" id="CAK0814092.1"/>
    </source>
</evidence>
<sequence length="105" mass="10480">MLMETIVRYLDELIVKGYPEAEGGAAEAPAGGGDGAACHLESPGLPPALPEAGGSSPSSTLSGSAPSASCPEARPPVSLQAALAAQRAREAKDAEARDEPDVLTP</sequence>
<protein>
    <submittedName>
        <fullName evidence="2">Uncharacterized protein</fullName>
    </submittedName>
</protein>
<name>A0ABN9R5L0_9DINO</name>
<feature type="compositionally biased region" description="Basic and acidic residues" evidence="1">
    <location>
        <begin position="87"/>
        <end position="105"/>
    </location>
</feature>
<evidence type="ECO:0000313" key="3">
    <source>
        <dbReference type="Proteomes" id="UP001189429"/>
    </source>
</evidence>
<evidence type="ECO:0000256" key="1">
    <source>
        <dbReference type="SAM" id="MobiDB-lite"/>
    </source>
</evidence>
<keyword evidence="3" id="KW-1185">Reference proteome</keyword>